<dbReference type="EMBL" id="LR798231">
    <property type="protein sequence ID" value="CAB5209239.1"/>
    <property type="molecule type" value="Genomic_DNA"/>
</dbReference>
<sequence>MTMFGSFANYGFVRDTVPAELLANLQAEVDALDNNANRYNLNLAGNIESEYKLSTNKLQLEQYLIGLCNEYTANWSTTNSGRNLQSIDLELDTYWVNFQKKHEFNPMHTHDGIYSFAIWLKIPFLIADELNTPSSKMANMPRPGMFSFIYSNIFGETREAEFPVDKSYEGTIFLFPSCLPHTVYPFSTSDEYRISISGNLKRKQ</sequence>
<name>A0A6J7WEJ4_9CAUD</name>
<dbReference type="InterPro" id="IPR012668">
    <property type="entry name" value="CHP02466"/>
</dbReference>
<dbReference type="Gene3D" id="2.60.120.620">
    <property type="entry name" value="q2cbj1_9rhob like domain"/>
    <property type="match status" value="1"/>
</dbReference>
<reference evidence="2" key="1">
    <citation type="submission" date="2020-05" db="EMBL/GenBank/DDBJ databases">
        <authorList>
            <person name="Chiriac C."/>
            <person name="Salcher M."/>
            <person name="Ghai R."/>
            <person name="Kavagutti S V."/>
        </authorList>
    </citation>
    <scope>NUCLEOTIDE SEQUENCE</scope>
</reference>
<accession>A0A6J7WEJ4</accession>
<evidence type="ECO:0000313" key="1">
    <source>
        <dbReference type="EMBL" id="CAB4125860.1"/>
    </source>
</evidence>
<dbReference type="EMBL" id="LR796187">
    <property type="protein sequence ID" value="CAB4125860.1"/>
    <property type="molecule type" value="Genomic_DNA"/>
</dbReference>
<dbReference type="Pfam" id="PF13759">
    <property type="entry name" value="2OG-FeII_Oxy_5"/>
    <property type="match status" value="1"/>
</dbReference>
<gene>
    <name evidence="2" type="ORF">UFOVP181_378</name>
    <name evidence="1" type="ORF">UFOVP57_261</name>
</gene>
<evidence type="ECO:0000313" key="2">
    <source>
        <dbReference type="EMBL" id="CAB5209239.1"/>
    </source>
</evidence>
<protein>
    <submittedName>
        <fullName evidence="2">Uncharacterized protein</fullName>
    </submittedName>
</protein>
<proteinExistence type="predicted"/>
<organism evidence="2">
    <name type="scientific">uncultured Caudovirales phage</name>
    <dbReference type="NCBI Taxonomy" id="2100421"/>
    <lineage>
        <taxon>Viruses</taxon>
        <taxon>Duplodnaviria</taxon>
        <taxon>Heunggongvirae</taxon>
        <taxon>Uroviricota</taxon>
        <taxon>Caudoviricetes</taxon>
        <taxon>Peduoviridae</taxon>
        <taxon>Maltschvirus</taxon>
        <taxon>Maltschvirus maltsch</taxon>
    </lineage>
</organism>